<name>A0A5B0NH69_PUCGR</name>
<evidence type="ECO:0000256" key="2">
    <source>
        <dbReference type="SAM" id="SignalP"/>
    </source>
</evidence>
<evidence type="ECO:0000313" key="4">
    <source>
        <dbReference type="Proteomes" id="UP000325313"/>
    </source>
</evidence>
<reference evidence="3 4" key="1">
    <citation type="submission" date="2019-05" db="EMBL/GenBank/DDBJ databases">
        <title>Emergence of the Ug99 lineage of the wheat stem rust pathogen through somatic hybridization.</title>
        <authorList>
            <person name="Li F."/>
            <person name="Upadhyaya N.M."/>
            <person name="Sperschneider J."/>
            <person name="Matny O."/>
            <person name="Nguyen-Phuc H."/>
            <person name="Mago R."/>
            <person name="Raley C."/>
            <person name="Miller M.E."/>
            <person name="Silverstein K.A.T."/>
            <person name="Henningsen E."/>
            <person name="Hirsch C.D."/>
            <person name="Visser B."/>
            <person name="Pretorius Z.A."/>
            <person name="Steffenson B.J."/>
            <person name="Schwessinger B."/>
            <person name="Dodds P.N."/>
            <person name="Figueroa M."/>
        </authorList>
    </citation>
    <scope>NUCLEOTIDE SEQUENCE [LARGE SCALE GENOMIC DNA]</scope>
    <source>
        <strain evidence="3 4">Ug99</strain>
    </source>
</reference>
<dbReference type="EMBL" id="VDEP01000408">
    <property type="protein sequence ID" value="KAA1087956.1"/>
    <property type="molecule type" value="Genomic_DNA"/>
</dbReference>
<organism evidence="3 4">
    <name type="scientific">Puccinia graminis f. sp. tritici</name>
    <dbReference type="NCBI Taxonomy" id="56615"/>
    <lineage>
        <taxon>Eukaryota</taxon>
        <taxon>Fungi</taxon>
        <taxon>Dikarya</taxon>
        <taxon>Basidiomycota</taxon>
        <taxon>Pucciniomycotina</taxon>
        <taxon>Pucciniomycetes</taxon>
        <taxon>Pucciniales</taxon>
        <taxon>Pucciniaceae</taxon>
        <taxon>Puccinia</taxon>
    </lineage>
</organism>
<evidence type="ECO:0000313" key="3">
    <source>
        <dbReference type="EMBL" id="KAA1087956.1"/>
    </source>
</evidence>
<feature type="region of interest" description="Disordered" evidence="1">
    <location>
        <begin position="238"/>
        <end position="266"/>
    </location>
</feature>
<gene>
    <name evidence="3" type="ORF">PGTUg99_009845</name>
</gene>
<sequence>MCWSTLLCWTIILFTTCMAMDDLIQEWIYEHEPQNLDDILGPIKMCHGQFHDYNVSDLLTPPTPTIFDAPKYSEEKFEPALIQDSMAQYALPHVPEVFPNTLEGFLTMENHKKSIKDGKKEVFLKPSTMEPQIAEIFPKLNEEEGNHEKEIIGYHQNLVVVPEKSENYGGMSPTLAIVPSWVNLKENHFPSSLNIANKSLYQDQAISSIFMARKPSTKKRRTLDKFYFEDELQNKSNFQYQGNNKRSKKSIEQCSSGTDVSSESKGLSNLQSKHGVYFHDNHTNFESEICSSYDFSHSVSSAGDGAEQSRLLQFNSGVFYCEDPSKLDQLKIQKIILIIEKTPGPQLLIDMSNPKGAYLDFLSLWYIKSYKSRSRKLTSEEKKANKFKLKQDRLKLLKKSTEIILSNSDLWLRFWREKSDMITSIIFKPDQIKSEGNIGGFQTENPDLIQNSVKNYQLILQHFSFLQSQGQIQKNKNFTSILTQSKKACVIKNLRLVWQTIQLWLEMTENEELHKMIFMQADHCRKSAQAFFDSIFFYSISSFNETVSKYYNKIQ</sequence>
<accession>A0A5B0NH69</accession>
<dbReference type="Proteomes" id="UP000325313">
    <property type="component" value="Unassembled WGS sequence"/>
</dbReference>
<proteinExistence type="predicted"/>
<protein>
    <submittedName>
        <fullName evidence="3">Uncharacterized protein</fullName>
    </submittedName>
</protein>
<comment type="caution">
    <text evidence="3">The sequence shown here is derived from an EMBL/GenBank/DDBJ whole genome shotgun (WGS) entry which is preliminary data.</text>
</comment>
<dbReference type="AlphaFoldDB" id="A0A5B0NH69"/>
<feature type="signal peptide" evidence="2">
    <location>
        <begin position="1"/>
        <end position="19"/>
    </location>
</feature>
<feature type="compositionally biased region" description="Polar residues" evidence="1">
    <location>
        <begin position="252"/>
        <end position="266"/>
    </location>
</feature>
<feature type="chain" id="PRO_5022821382" evidence="2">
    <location>
        <begin position="20"/>
        <end position="555"/>
    </location>
</feature>
<evidence type="ECO:0000256" key="1">
    <source>
        <dbReference type="SAM" id="MobiDB-lite"/>
    </source>
</evidence>
<keyword evidence="2" id="KW-0732">Signal</keyword>